<keyword evidence="3" id="KW-1185">Reference proteome</keyword>
<feature type="transmembrane region" description="Helical" evidence="1">
    <location>
        <begin position="38"/>
        <end position="57"/>
    </location>
</feature>
<feature type="transmembrane region" description="Helical" evidence="1">
    <location>
        <begin position="7"/>
        <end position="32"/>
    </location>
</feature>
<reference evidence="2 3" key="1">
    <citation type="journal article" date="2012" name="J. Bacteriol.">
        <title>Complete genome sequence of Enterobacter aerogenes KCTC 2190.</title>
        <authorList>
            <person name="Shin S.H."/>
            <person name="Kim S."/>
            <person name="Kim J.Y."/>
            <person name="Lee S."/>
            <person name="Um Y."/>
            <person name="Oh M.K."/>
            <person name="Kim Y.R."/>
            <person name="Lee J."/>
            <person name="Yang K.S."/>
        </authorList>
    </citation>
    <scope>NUCLEOTIDE SEQUENCE [LARGE SCALE GENOMIC DNA]</scope>
    <source>
        <strain evidence="2 3">KCTC 2190</strain>
    </source>
</reference>
<sequence length="61" mass="6913">MMKDYLIIAWITIVACWPITLPVLAVVAGILFYSRHRVAGVVVSGLFILEAVAAWQFERYM</sequence>
<evidence type="ECO:0000256" key="1">
    <source>
        <dbReference type="SAM" id="Phobius"/>
    </source>
</evidence>
<evidence type="ECO:0000313" key="2">
    <source>
        <dbReference type="EMBL" id="AEG98873.1"/>
    </source>
</evidence>
<dbReference type="RefSeq" id="WP_015366470.1">
    <property type="nucleotide sequence ID" value="NC_015663.1"/>
</dbReference>
<evidence type="ECO:0000313" key="3">
    <source>
        <dbReference type="Proteomes" id="UP000008881"/>
    </source>
</evidence>
<dbReference type="GeneID" id="93312151"/>
<dbReference type="Proteomes" id="UP000008881">
    <property type="component" value="Chromosome"/>
</dbReference>
<dbReference type="eggNOG" id="ENOG5033C4K">
    <property type="taxonomic scope" value="Bacteria"/>
</dbReference>
<dbReference type="KEGG" id="eae:EAE_19830"/>
<keyword evidence="1" id="KW-1133">Transmembrane helix</keyword>
<name>A0A0H3FT26_KLEAK</name>
<dbReference type="HOGENOM" id="CLU_198228_0_0_6"/>
<gene>
    <name evidence="2" type="ordered locus">EAE_19830</name>
</gene>
<dbReference type="PROSITE" id="PS51257">
    <property type="entry name" value="PROKAR_LIPOPROTEIN"/>
    <property type="match status" value="1"/>
</dbReference>
<proteinExistence type="predicted"/>
<dbReference type="PATRIC" id="fig|1028307.3.peg.3962"/>
<dbReference type="EMBL" id="CP002824">
    <property type="protein sequence ID" value="AEG98873.1"/>
    <property type="molecule type" value="Genomic_DNA"/>
</dbReference>
<keyword evidence="1" id="KW-0472">Membrane</keyword>
<accession>A0A0H3FT26</accession>
<protein>
    <submittedName>
        <fullName evidence="2">Uncharacterized protein</fullName>
    </submittedName>
</protein>
<dbReference type="OrthoDB" id="6581665at2"/>
<organism evidence="2 3">
    <name type="scientific">Klebsiella aerogenes (strain ATCC 13048 / DSM 30053 / CCUG 1429 / JCM 1235 / KCTC 2190 / NBRC 13534 / NCIMB 10102 / NCTC 10006 / CDC 819-56)</name>
    <name type="common">Enterobacter aerogenes</name>
    <dbReference type="NCBI Taxonomy" id="1028307"/>
    <lineage>
        <taxon>Bacteria</taxon>
        <taxon>Pseudomonadati</taxon>
        <taxon>Pseudomonadota</taxon>
        <taxon>Gammaproteobacteria</taxon>
        <taxon>Enterobacterales</taxon>
        <taxon>Enterobacteriaceae</taxon>
        <taxon>Klebsiella/Raoultella group</taxon>
        <taxon>Klebsiella</taxon>
    </lineage>
</organism>
<dbReference type="AlphaFoldDB" id="A0A0H3FT26"/>
<keyword evidence="1" id="KW-0812">Transmembrane</keyword>